<proteinExistence type="predicted"/>
<gene>
    <name evidence="2" type="ORF">G4L39_12945</name>
</gene>
<evidence type="ECO:0008006" key="4">
    <source>
        <dbReference type="Google" id="ProtNLM"/>
    </source>
</evidence>
<comment type="caution">
    <text evidence="2">The sequence shown here is derived from an EMBL/GenBank/DDBJ whole genome shotgun (WGS) entry which is preliminary data.</text>
</comment>
<evidence type="ECO:0000313" key="2">
    <source>
        <dbReference type="EMBL" id="NGO40295.1"/>
    </source>
</evidence>
<dbReference type="InterPro" id="IPR013320">
    <property type="entry name" value="ConA-like_dom_sf"/>
</dbReference>
<name>A0A6M1RUJ2_9BACT</name>
<dbReference type="InterPro" id="IPR012332">
    <property type="entry name" value="Autotransporter_pectin_lyase_C"/>
</dbReference>
<dbReference type="Proteomes" id="UP000477311">
    <property type="component" value="Unassembled WGS sequence"/>
</dbReference>
<dbReference type="InterPro" id="IPR013425">
    <property type="entry name" value="Autotrns_rpt"/>
</dbReference>
<evidence type="ECO:0000256" key="1">
    <source>
        <dbReference type="ARBA" id="ARBA00022729"/>
    </source>
</evidence>
<protein>
    <recommendedName>
        <fullName evidence="4">LamG-like jellyroll fold domain-containing protein</fullName>
    </recommendedName>
</protein>
<accession>A0A6M1RUJ2</accession>
<evidence type="ECO:0000313" key="3">
    <source>
        <dbReference type="Proteomes" id="UP000477311"/>
    </source>
</evidence>
<dbReference type="InterPro" id="IPR011050">
    <property type="entry name" value="Pectin_lyase_fold/virulence"/>
</dbReference>
<dbReference type="EMBL" id="JAAKYA010000082">
    <property type="protein sequence ID" value="NGO40295.1"/>
    <property type="molecule type" value="Genomic_DNA"/>
</dbReference>
<dbReference type="RefSeq" id="WP_165108721.1">
    <property type="nucleotide sequence ID" value="NZ_JAAKYA010000082.1"/>
</dbReference>
<dbReference type="NCBIfam" id="TIGR02601">
    <property type="entry name" value="autotrns_rpt"/>
    <property type="match status" value="3"/>
</dbReference>
<dbReference type="AlphaFoldDB" id="A0A6M1RUJ2"/>
<reference evidence="2 3" key="1">
    <citation type="submission" date="2020-02" db="EMBL/GenBank/DDBJ databases">
        <title>Draft genome sequence of Limisphaera ngatamarikiensis NGM72.4T, a thermophilic Verrucomicrobia grouped in subdivision 3.</title>
        <authorList>
            <person name="Carere C.R."/>
            <person name="Steen J."/>
            <person name="Hugenholtz P."/>
            <person name="Stott M.B."/>
        </authorList>
    </citation>
    <scope>NUCLEOTIDE SEQUENCE [LARGE SCALE GENOMIC DNA]</scope>
    <source>
        <strain evidence="2 3">NGM72.4</strain>
    </source>
</reference>
<dbReference type="PROSITE" id="PS51257">
    <property type="entry name" value="PROKAR_LIPOPROTEIN"/>
    <property type="match status" value="1"/>
</dbReference>
<dbReference type="Pfam" id="PF13385">
    <property type="entry name" value="Laminin_G_3"/>
    <property type="match status" value="1"/>
</dbReference>
<dbReference type="Pfam" id="PF12951">
    <property type="entry name" value="PATR"/>
    <property type="match status" value="3"/>
</dbReference>
<dbReference type="Gene3D" id="2.60.120.200">
    <property type="match status" value="1"/>
</dbReference>
<dbReference type="SUPFAM" id="SSF49899">
    <property type="entry name" value="Concanavalin A-like lectins/glucanases"/>
    <property type="match status" value="1"/>
</dbReference>
<keyword evidence="3" id="KW-1185">Reference proteome</keyword>
<dbReference type="Gene3D" id="2.160.20.20">
    <property type="match status" value="1"/>
</dbReference>
<keyword evidence="1" id="KW-0732">Signal</keyword>
<sequence>MRRDSSSGWCAPWSGSAPWALICVFWVLGCGGADAAAEADLLVAYDQSYADSVGGDENARVLIANAVAASNAINERSGTGARVRICGYHKTVGQAGRSTLGGYVGWLANPGDGNLDDVTAAANARGADLVAFICTPSAGETSAAVAQQPGRFAAYAPAYFWAIVVAHETGGHNYGCDHRGGRENPKTVMLHNYCGGGAQPYFSNPNTWLNGVRLQGEGSCLGPAVDNGDNAYLISTRAQEVADRYARAVTAPVLGQVVHWWRFDAPAGPAAGGTRLTNSVPGGGDALVLGNGAVFTGSGLRLPGGAPGSGAAYLQLPANTLSGLSNVTIEIWARPLAAQNWSRLFDFHNGTGHYVMLSLARGTDLNAQRFESVVGGAQVTRDSGLPTESGTLFHYAVTYTSTGPGSGRWTWYRNGDEVGSLTVNYALGSFQPAYLWLGRSAYAADALARCEYLEVRISRVALQRDQILANYSLGPWFTPSTVTLVADDPPGSSSFAAAGRWSDGQAPAFTKTYSTYRFRLRTPADAVSRSFAGQRLRLDGGSLTWQGTASSILQVRDLVLAGDCELLHAGTGTWTLTGTATVESPAAMVRAQNGPIQLNADVKGSGALVLVGQTVTPGGQNGEFQGRWIVGDGRFGALRLDHEARLGTNFTAFIADQLTLNRGVLYNVGDLMLDDPTRGIRIGPSGGIFNVSPGTTFTLAVPISSPAAGSARVTVPLYPNPSSGMLIKENSGTLVLTHPNNAHAGEIVIRAGTLRVGGAGRLNNGDQAHPIQNNGVLVFETSADQTVSGPISGPGTLVKAGTGTLRLTAANPMTGQVIVNQGVLYAAPGNAANNRAFSYVSRIVVNAGGTLRAGINGLFGWDGTQARPIVVNAGGLLTIDAPGNDVNVGLVTLNGGTMAGGPSPAWGSWNFGRAARANPGSGRLVVTDDSLVTATGLMFHSGAFIDVATGKTLTISGSLSDATSEGQCSLILRGGNGTLVLTGINPYTGPTAVSNGTLLVHGTVGTASGGGPVTVAPGGVLGGSGTVFGPVTVLSGGTLAPGGGVGCLTISNDLRLAAGSVLWMELDKAEGRHDQLRVSGTLIRGGILVVTNRSGTLAAGDQFRLWEAGAVAGGWDEVRLPPLPTGLRWRVDEDSGLIRVERSVSTEPVIMNVNRSSDGAIVLSWPEDHTGWRLEGKTNAPLVGSPWYPVPGSETTNQVYLRFDPTVTNAFFRLILP</sequence>
<dbReference type="SUPFAM" id="SSF51126">
    <property type="entry name" value="Pectin lyase-like"/>
    <property type="match status" value="2"/>
</dbReference>
<organism evidence="2 3">
    <name type="scientific">Limisphaera ngatamarikiensis</name>
    <dbReference type="NCBI Taxonomy" id="1324935"/>
    <lineage>
        <taxon>Bacteria</taxon>
        <taxon>Pseudomonadati</taxon>
        <taxon>Verrucomicrobiota</taxon>
        <taxon>Verrucomicrobiia</taxon>
        <taxon>Limisphaerales</taxon>
        <taxon>Limisphaeraceae</taxon>
        <taxon>Limisphaera</taxon>
    </lineage>
</organism>